<dbReference type="InterPro" id="IPR052733">
    <property type="entry name" value="Chloroplast_QOR"/>
</dbReference>
<protein>
    <submittedName>
        <fullName evidence="2">NADPH2:quinone reductase</fullName>
        <ecNumber evidence="2">1.6.5.5</ecNumber>
    </submittedName>
</protein>
<dbReference type="InterPro" id="IPR036291">
    <property type="entry name" value="NAD(P)-bd_dom_sf"/>
</dbReference>
<dbReference type="SUPFAM" id="SSF51735">
    <property type="entry name" value="NAD(P)-binding Rossmann-fold domains"/>
    <property type="match status" value="1"/>
</dbReference>
<dbReference type="InterPro" id="IPR020843">
    <property type="entry name" value="ER"/>
</dbReference>
<dbReference type="InterPro" id="IPR011032">
    <property type="entry name" value="GroES-like_sf"/>
</dbReference>
<dbReference type="SMART" id="SM00829">
    <property type="entry name" value="PKS_ER"/>
    <property type="match status" value="1"/>
</dbReference>
<dbReference type="Pfam" id="PF00107">
    <property type="entry name" value="ADH_zinc_N"/>
    <property type="match status" value="1"/>
</dbReference>
<sequence>MRAAAVQSFGAKVELIDVPKPQPGKDQLLVKISAAAINPFDWKVANGILKDKAPHVFPLILGNDAAGVVESCGEGVTDFAIGDRIFGQFLHMPLGEGPYAEYARVPASNLLIKLPEALTVFQAAALPTAGMTALQMVENLDLPKGATILIVGATGGVGSFAVQLAVARGLKVIATARPAKAAAMIKLGAIATIDHTASPASEQLHKLYPGGIDGLIDLMSNAAEFSALSAQVKQGGTAYTTAFVADDSELQKRSLKGGNFELAADQALLERLVDHVVAGRVVVPVDQIISLDEVPENIEQSRAGRSAGKTLIKFD</sequence>
<dbReference type="InterPro" id="IPR013149">
    <property type="entry name" value="ADH-like_C"/>
</dbReference>
<dbReference type="Pfam" id="PF08240">
    <property type="entry name" value="ADH_N"/>
    <property type="match status" value="1"/>
</dbReference>
<gene>
    <name evidence="2" type="ORF">QFZ34_000005</name>
</gene>
<evidence type="ECO:0000259" key="1">
    <source>
        <dbReference type="SMART" id="SM00829"/>
    </source>
</evidence>
<dbReference type="Proteomes" id="UP001237780">
    <property type="component" value="Unassembled WGS sequence"/>
</dbReference>
<name>A0ABU0S270_9HYPH</name>
<dbReference type="Gene3D" id="3.40.50.720">
    <property type="entry name" value="NAD(P)-binding Rossmann-like Domain"/>
    <property type="match status" value="1"/>
</dbReference>
<dbReference type="PANTHER" id="PTHR44013:SF1">
    <property type="entry name" value="ZINC-TYPE ALCOHOL DEHYDROGENASE-LIKE PROTEIN C16A3.02C"/>
    <property type="match status" value="1"/>
</dbReference>
<dbReference type="EMBL" id="JAUSZT010000001">
    <property type="protein sequence ID" value="MDQ0994828.1"/>
    <property type="molecule type" value="Genomic_DNA"/>
</dbReference>
<evidence type="ECO:0000313" key="2">
    <source>
        <dbReference type="EMBL" id="MDQ0994828.1"/>
    </source>
</evidence>
<reference evidence="2 3" key="1">
    <citation type="submission" date="2023-07" db="EMBL/GenBank/DDBJ databases">
        <title>Comparative genomics of wheat-associated soil bacteria to identify genetic determinants of phenazine resistance.</title>
        <authorList>
            <person name="Mouncey N."/>
        </authorList>
    </citation>
    <scope>NUCLEOTIDE SEQUENCE [LARGE SCALE GENOMIC DNA]</scope>
    <source>
        <strain evidence="2 3">W4I11</strain>
    </source>
</reference>
<dbReference type="PANTHER" id="PTHR44013">
    <property type="entry name" value="ZINC-TYPE ALCOHOL DEHYDROGENASE-LIKE PROTEIN C16A3.02C"/>
    <property type="match status" value="1"/>
</dbReference>
<proteinExistence type="predicted"/>
<keyword evidence="2" id="KW-0560">Oxidoreductase</keyword>
<evidence type="ECO:0000313" key="3">
    <source>
        <dbReference type="Proteomes" id="UP001237780"/>
    </source>
</evidence>
<feature type="domain" description="Enoyl reductase (ER)" evidence="1">
    <location>
        <begin position="10"/>
        <end position="312"/>
    </location>
</feature>
<dbReference type="EC" id="1.6.5.5" evidence="2"/>
<dbReference type="InterPro" id="IPR013154">
    <property type="entry name" value="ADH-like_N"/>
</dbReference>
<dbReference type="CDD" id="cd05289">
    <property type="entry name" value="MDR_like_2"/>
    <property type="match status" value="1"/>
</dbReference>
<dbReference type="RefSeq" id="WP_307275240.1">
    <property type="nucleotide sequence ID" value="NZ_JAUSZT010000001.1"/>
</dbReference>
<organism evidence="2 3">
    <name type="scientific">Phyllobacterium ifriqiyense</name>
    <dbReference type="NCBI Taxonomy" id="314238"/>
    <lineage>
        <taxon>Bacteria</taxon>
        <taxon>Pseudomonadati</taxon>
        <taxon>Pseudomonadota</taxon>
        <taxon>Alphaproteobacteria</taxon>
        <taxon>Hyphomicrobiales</taxon>
        <taxon>Phyllobacteriaceae</taxon>
        <taxon>Phyllobacterium</taxon>
    </lineage>
</organism>
<dbReference type="GO" id="GO:0003960">
    <property type="term" value="F:quinone reductase (NADPH) activity"/>
    <property type="evidence" value="ECO:0007669"/>
    <property type="project" value="UniProtKB-EC"/>
</dbReference>
<accession>A0ABU0S270</accession>
<dbReference type="Gene3D" id="3.90.180.10">
    <property type="entry name" value="Medium-chain alcohol dehydrogenases, catalytic domain"/>
    <property type="match status" value="1"/>
</dbReference>
<comment type="caution">
    <text evidence="2">The sequence shown here is derived from an EMBL/GenBank/DDBJ whole genome shotgun (WGS) entry which is preliminary data.</text>
</comment>
<keyword evidence="3" id="KW-1185">Reference proteome</keyword>
<dbReference type="SUPFAM" id="SSF50129">
    <property type="entry name" value="GroES-like"/>
    <property type="match status" value="1"/>
</dbReference>